<dbReference type="Proteomes" id="UP000446348">
    <property type="component" value="Unassembled WGS sequence"/>
</dbReference>
<dbReference type="EMBL" id="QXWZ01000004">
    <property type="protein sequence ID" value="NBI77993.1"/>
    <property type="molecule type" value="Genomic_DNA"/>
</dbReference>
<reference evidence="2 3" key="1">
    <citation type="submission" date="2018-08" db="EMBL/GenBank/DDBJ databases">
        <title>Murine metabolic-syndrome-specific gut microbial biobank.</title>
        <authorList>
            <person name="Liu C."/>
        </authorList>
    </citation>
    <scope>NUCLEOTIDE SEQUENCE [LARGE SCALE GENOMIC DNA]</scope>
    <source>
        <strain evidence="2 3">X69</strain>
    </source>
</reference>
<name>A0A845RE94_9FIRM</name>
<evidence type="ECO:0000256" key="1">
    <source>
        <dbReference type="SAM" id="MobiDB-lite"/>
    </source>
</evidence>
<gene>
    <name evidence="2" type="ORF">D3Z39_03720</name>
</gene>
<organism evidence="2 3">
    <name type="scientific">Anaerotruncus colihominis</name>
    <dbReference type="NCBI Taxonomy" id="169435"/>
    <lineage>
        <taxon>Bacteria</taxon>
        <taxon>Bacillati</taxon>
        <taxon>Bacillota</taxon>
        <taxon>Clostridia</taxon>
        <taxon>Eubacteriales</taxon>
        <taxon>Oscillospiraceae</taxon>
        <taxon>Anaerotruncus</taxon>
    </lineage>
</organism>
<evidence type="ECO:0000313" key="2">
    <source>
        <dbReference type="EMBL" id="NBI77993.1"/>
    </source>
</evidence>
<sequence>MQGKKRRNPFGSRGFKKDGRGGLYLQPAPSISHFGYPPAETITRSARRVFYKIIAGIHLGIELGRPLIGTGGRQRYQAASVMIYKS</sequence>
<feature type="region of interest" description="Disordered" evidence="1">
    <location>
        <begin position="1"/>
        <end position="22"/>
    </location>
</feature>
<comment type="caution">
    <text evidence="2">The sequence shown here is derived from an EMBL/GenBank/DDBJ whole genome shotgun (WGS) entry which is preliminary data.</text>
</comment>
<proteinExistence type="predicted"/>
<protein>
    <submittedName>
        <fullName evidence="2">Uncharacterized protein</fullName>
    </submittedName>
</protein>
<evidence type="ECO:0000313" key="3">
    <source>
        <dbReference type="Proteomes" id="UP000446348"/>
    </source>
</evidence>
<dbReference type="AlphaFoldDB" id="A0A845RE94"/>
<accession>A0A845RE94</accession>